<evidence type="ECO:0000313" key="1">
    <source>
        <dbReference type="EMBL" id="CAJ2637848.1"/>
    </source>
</evidence>
<protein>
    <submittedName>
        <fullName evidence="1">Uncharacterized protein</fullName>
    </submittedName>
</protein>
<reference evidence="1" key="1">
    <citation type="submission" date="2023-10" db="EMBL/GenBank/DDBJ databases">
        <authorList>
            <person name="Rodriguez Cubillos JULIANA M."/>
            <person name="De Vega J."/>
        </authorList>
    </citation>
    <scope>NUCLEOTIDE SEQUENCE</scope>
</reference>
<gene>
    <name evidence="1" type="ORF">MILVUS5_LOCUS8150</name>
</gene>
<proteinExistence type="predicted"/>
<dbReference type="EMBL" id="CASHSV030000013">
    <property type="protein sequence ID" value="CAJ2637848.1"/>
    <property type="molecule type" value="Genomic_DNA"/>
</dbReference>
<organism evidence="1 2">
    <name type="scientific">Trifolium pratense</name>
    <name type="common">Red clover</name>
    <dbReference type="NCBI Taxonomy" id="57577"/>
    <lineage>
        <taxon>Eukaryota</taxon>
        <taxon>Viridiplantae</taxon>
        <taxon>Streptophyta</taxon>
        <taxon>Embryophyta</taxon>
        <taxon>Tracheophyta</taxon>
        <taxon>Spermatophyta</taxon>
        <taxon>Magnoliopsida</taxon>
        <taxon>eudicotyledons</taxon>
        <taxon>Gunneridae</taxon>
        <taxon>Pentapetalae</taxon>
        <taxon>rosids</taxon>
        <taxon>fabids</taxon>
        <taxon>Fabales</taxon>
        <taxon>Fabaceae</taxon>
        <taxon>Papilionoideae</taxon>
        <taxon>50 kb inversion clade</taxon>
        <taxon>NPAAA clade</taxon>
        <taxon>Hologalegina</taxon>
        <taxon>IRL clade</taxon>
        <taxon>Trifolieae</taxon>
        <taxon>Trifolium</taxon>
    </lineage>
</organism>
<dbReference type="Proteomes" id="UP001177021">
    <property type="component" value="Unassembled WGS sequence"/>
</dbReference>
<keyword evidence="2" id="KW-1185">Reference proteome</keyword>
<name>A0ACB0IYZ2_TRIPR</name>
<accession>A0ACB0IYZ2</accession>
<sequence>MENKEEKKIMLTKSVLQLANELDSEEGGYKAPNLLQRLLSVFKNVRLGSDITHFQMPPMFNIPKSQLQYTGESVYCSASDLLSTCNREQNPVDRLIYVVAWFISSTRPVTFGVAPYNPILGETHHVSKGNLNVLVEQTHSLMYLQVSHHPPVTALHATDDKENIEMIWWQQPVPIFYGTSVEGKINGKGKLKLLNHGETYEMNSANLLYRVLPVPSVDWVGTVNLRCLETGLVAELSYKSSPSFLGLGGNHKVIKGKIFDSSSSKALYELDGQWDRTIKLKDRINGEVRVIYDATKGNSGLLILKNEESVWPTESLHVWGELSQAIMSKDWDKAREAKQAVEERQRKLMRERESKGEKWIPKHFEVSHSKEVGWDCSPIQNFVSAAPIIAFRK</sequence>
<comment type="caution">
    <text evidence="1">The sequence shown here is derived from an EMBL/GenBank/DDBJ whole genome shotgun (WGS) entry which is preliminary data.</text>
</comment>
<evidence type="ECO:0000313" key="2">
    <source>
        <dbReference type="Proteomes" id="UP001177021"/>
    </source>
</evidence>